<reference evidence="2 3" key="1">
    <citation type="submission" date="2023-10" db="EMBL/GenBank/DDBJ databases">
        <title>Chromosome-scale genome assembly provides insights into flower coloration mechanisms of Canna indica.</title>
        <authorList>
            <person name="Li C."/>
        </authorList>
    </citation>
    <scope>NUCLEOTIDE SEQUENCE [LARGE SCALE GENOMIC DNA]</scope>
    <source>
        <tissue evidence="2">Flower</tissue>
    </source>
</reference>
<feature type="region of interest" description="Disordered" evidence="1">
    <location>
        <begin position="1"/>
        <end position="20"/>
    </location>
</feature>
<gene>
    <name evidence="2" type="ORF">Cni_G22578</name>
</gene>
<sequence>MHESGQRENGDRRRESPSPAVREWWNAGVRIGEHRENGDRSRCRRQMGEMERIRILCLTAYWNTSIPLSESARTVGAGPTVPVVQAGRMLKSSNLQSQTSRSIIGLYSVQGLEKMTADAINITRET</sequence>
<keyword evidence="3" id="KW-1185">Reference proteome</keyword>
<dbReference type="Proteomes" id="UP001327560">
    <property type="component" value="Chromosome 7"/>
</dbReference>
<evidence type="ECO:0000313" key="3">
    <source>
        <dbReference type="Proteomes" id="UP001327560"/>
    </source>
</evidence>
<evidence type="ECO:0000313" key="2">
    <source>
        <dbReference type="EMBL" id="WOL13799.1"/>
    </source>
</evidence>
<accession>A0AAQ3QJP3</accession>
<feature type="compositionally biased region" description="Basic and acidic residues" evidence="1">
    <location>
        <begin position="1"/>
        <end position="16"/>
    </location>
</feature>
<proteinExistence type="predicted"/>
<dbReference type="AlphaFoldDB" id="A0AAQ3QJP3"/>
<dbReference type="EMBL" id="CP136896">
    <property type="protein sequence ID" value="WOL13799.1"/>
    <property type="molecule type" value="Genomic_DNA"/>
</dbReference>
<evidence type="ECO:0000256" key="1">
    <source>
        <dbReference type="SAM" id="MobiDB-lite"/>
    </source>
</evidence>
<name>A0AAQ3QJP3_9LILI</name>
<protein>
    <submittedName>
        <fullName evidence="2">Uncharacterized protein</fullName>
    </submittedName>
</protein>
<organism evidence="2 3">
    <name type="scientific">Canna indica</name>
    <name type="common">Indian-shot</name>
    <dbReference type="NCBI Taxonomy" id="4628"/>
    <lineage>
        <taxon>Eukaryota</taxon>
        <taxon>Viridiplantae</taxon>
        <taxon>Streptophyta</taxon>
        <taxon>Embryophyta</taxon>
        <taxon>Tracheophyta</taxon>
        <taxon>Spermatophyta</taxon>
        <taxon>Magnoliopsida</taxon>
        <taxon>Liliopsida</taxon>
        <taxon>Zingiberales</taxon>
        <taxon>Cannaceae</taxon>
        <taxon>Canna</taxon>
    </lineage>
</organism>